<dbReference type="GO" id="GO:0005543">
    <property type="term" value="F:phospholipid binding"/>
    <property type="evidence" value="ECO:0007669"/>
    <property type="project" value="TreeGrafter"/>
</dbReference>
<dbReference type="InterPro" id="IPR038506">
    <property type="entry name" value="GLE1-like_sf"/>
</dbReference>
<reference evidence="18" key="1">
    <citation type="submission" date="2021-05" db="EMBL/GenBank/DDBJ databases">
        <authorList>
            <person name="Alioto T."/>
            <person name="Alioto T."/>
            <person name="Gomez Garrido J."/>
        </authorList>
    </citation>
    <scope>NUCLEOTIDE SEQUENCE</scope>
</reference>
<keyword evidence="5" id="KW-0963">Cytoplasm</keyword>
<feature type="compositionally biased region" description="Polar residues" evidence="17">
    <location>
        <begin position="47"/>
        <end position="63"/>
    </location>
</feature>
<dbReference type="GO" id="GO:0000822">
    <property type="term" value="F:inositol hexakisphosphate binding"/>
    <property type="evidence" value="ECO:0007669"/>
    <property type="project" value="TreeGrafter"/>
</dbReference>
<dbReference type="GO" id="GO:0031369">
    <property type="term" value="F:translation initiation factor binding"/>
    <property type="evidence" value="ECO:0007669"/>
    <property type="project" value="TreeGrafter"/>
</dbReference>
<evidence type="ECO:0000256" key="7">
    <source>
        <dbReference type="ARBA" id="ARBA00022927"/>
    </source>
</evidence>
<keyword evidence="8" id="KW-0811">Translocation</keyword>
<evidence type="ECO:0000256" key="12">
    <source>
        <dbReference type="ARBA" id="ARBA00024680"/>
    </source>
</evidence>
<accession>A0A8D8B6Q8</accession>
<evidence type="ECO:0000256" key="8">
    <source>
        <dbReference type="ARBA" id="ARBA00023010"/>
    </source>
</evidence>
<dbReference type="GO" id="GO:0044614">
    <property type="term" value="C:nuclear pore cytoplasmic filaments"/>
    <property type="evidence" value="ECO:0007669"/>
    <property type="project" value="TreeGrafter"/>
</dbReference>
<evidence type="ECO:0000256" key="1">
    <source>
        <dbReference type="ARBA" id="ARBA00004496"/>
    </source>
</evidence>
<evidence type="ECO:0000256" key="15">
    <source>
        <dbReference type="ARBA" id="ARBA00030897"/>
    </source>
</evidence>
<keyword evidence="9 16" id="KW-0175">Coiled coil</keyword>
<dbReference type="PANTHER" id="PTHR12960">
    <property type="entry name" value="GLE-1-RELATED"/>
    <property type="match status" value="1"/>
</dbReference>
<evidence type="ECO:0000256" key="14">
    <source>
        <dbReference type="ARBA" id="ARBA00029983"/>
    </source>
</evidence>
<feature type="region of interest" description="Disordered" evidence="17">
    <location>
        <begin position="309"/>
        <end position="357"/>
    </location>
</feature>
<dbReference type="GO" id="GO:0016973">
    <property type="term" value="P:poly(A)+ mRNA export from nucleus"/>
    <property type="evidence" value="ECO:0007669"/>
    <property type="project" value="InterPro"/>
</dbReference>
<keyword evidence="6" id="KW-0509">mRNA transport</keyword>
<comment type="similarity">
    <text evidence="3">Belongs to the GLE1 family.</text>
</comment>
<keyword evidence="11" id="KW-0539">Nucleus</keyword>
<evidence type="ECO:0000256" key="17">
    <source>
        <dbReference type="SAM" id="MobiDB-lite"/>
    </source>
</evidence>
<evidence type="ECO:0000256" key="2">
    <source>
        <dbReference type="ARBA" id="ARBA00004567"/>
    </source>
</evidence>
<keyword evidence="7" id="KW-0653">Protein transport</keyword>
<keyword evidence="10" id="KW-0906">Nuclear pore complex</keyword>
<evidence type="ECO:0000256" key="10">
    <source>
        <dbReference type="ARBA" id="ARBA00023132"/>
    </source>
</evidence>
<dbReference type="GO" id="GO:0015031">
    <property type="term" value="P:protein transport"/>
    <property type="evidence" value="ECO:0007669"/>
    <property type="project" value="UniProtKB-KW"/>
</dbReference>
<dbReference type="InterPro" id="IPR012476">
    <property type="entry name" value="GLE1"/>
</dbReference>
<evidence type="ECO:0000256" key="6">
    <source>
        <dbReference type="ARBA" id="ARBA00022816"/>
    </source>
</evidence>
<dbReference type="FunFam" id="1.25.40.510:FF:000001">
    <property type="entry name" value="Nucleoporin GLE1 isoform 1"/>
    <property type="match status" value="1"/>
</dbReference>
<comment type="function">
    <text evidence="12">Required for the export of mRNAs containing poly(A) tails from the nucleus into the cytoplasm. May be involved in the terminal step of the mRNA transport through the nuclear pore complex (NPC).</text>
</comment>
<evidence type="ECO:0000256" key="3">
    <source>
        <dbReference type="ARBA" id="ARBA00011056"/>
    </source>
</evidence>
<evidence type="ECO:0000256" key="4">
    <source>
        <dbReference type="ARBA" id="ARBA00022448"/>
    </source>
</evidence>
<evidence type="ECO:0000256" key="16">
    <source>
        <dbReference type="SAM" id="Coils"/>
    </source>
</evidence>
<organism evidence="18">
    <name type="scientific">Culex pipiens</name>
    <name type="common">House mosquito</name>
    <dbReference type="NCBI Taxonomy" id="7175"/>
    <lineage>
        <taxon>Eukaryota</taxon>
        <taxon>Metazoa</taxon>
        <taxon>Ecdysozoa</taxon>
        <taxon>Arthropoda</taxon>
        <taxon>Hexapoda</taxon>
        <taxon>Insecta</taxon>
        <taxon>Pterygota</taxon>
        <taxon>Neoptera</taxon>
        <taxon>Endopterygota</taxon>
        <taxon>Diptera</taxon>
        <taxon>Nematocera</taxon>
        <taxon>Culicoidea</taxon>
        <taxon>Culicidae</taxon>
        <taxon>Culicinae</taxon>
        <taxon>Culicini</taxon>
        <taxon>Culex</taxon>
        <taxon>Culex</taxon>
    </lineage>
</organism>
<dbReference type="AlphaFoldDB" id="A0A8D8B6Q8"/>
<dbReference type="Gene3D" id="1.25.40.510">
    <property type="entry name" value="GLE1-like"/>
    <property type="match status" value="1"/>
</dbReference>
<dbReference type="EMBL" id="HBUE01065301">
    <property type="protein sequence ID" value="CAG6470424.1"/>
    <property type="molecule type" value="Transcribed_RNA"/>
</dbReference>
<name>A0A8D8B6Q8_CULPI</name>
<feature type="coiled-coil region" evidence="16">
    <location>
        <begin position="137"/>
        <end position="214"/>
    </location>
</feature>
<comment type="subcellular location">
    <subcellularLocation>
        <location evidence="1">Cytoplasm</location>
    </subcellularLocation>
    <subcellularLocation>
        <location evidence="2">Nucleus</location>
        <location evidence="2">Nuclear pore complex</location>
    </subcellularLocation>
</comment>
<dbReference type="GO" id="GO:0005737">
    <property type="term" value="C:cytoplasm"/>
    <property type="evidence" value="ECO:0007669"/>
    <property type="project" value="UniProtKB-SubCell"/>
</dbReference>
<protein>
    <recommendedName>
        <fullName evidence="13">mRNA export factor GLE1</fullName>
    </recommendedName>
    <alternativeName>
        <fullName evidence="15">GLE1 RNA export mediator</fullName>
    </alternativeName>
    <alternativeName>
        <fullName evidence="14">Nucleoporin GLE1</fullName>
    </alternativeName>
</protein>
<evidence type="ECO:0000256" key="11">
    <source>
        <dbReference type="ARBA" id="ARBA00023242"/>
    </source>
</evidence>
<dbReference type="Pfam" id="PF07817">
    <property type="entry name" value="GLE1"/>
    <property type="match status" value="1"/>
</dbReference>
<feature type="region of interest" description="Disordered" evidence="17">
    <location>
        <begin position="46"/>
        <end position="77"/>
    </location>
</feature>
<evidence type="ECO:0000256" key="5">
    <source>
        <dbReference type="ARBA" id="ARBA00022490"/>
    </source>
</evidence>
<dbReference type="PANTHER" id="PTHR12960:SF0">
    <property type="entry name" value="MRNA EXPORT FACTOR GLE1"/>
    <property type="match status" value="1"/>
</dbReference>
<feature type="compositionally biased region" description="Low complexity" evidence="17">
    <location>
        <begin position="317"/>
        <end position="331"/>
    </location>
</feature>
<proteinExistence type="inferred from homology"/>
<evidence type="ECO:0000313" key="18">
    <source>
        <dbReference type="EMBL" id="CAG6470424.1"/>
    </source>
</evidence>
<evidence type="ECO:0000256" key="9">
    <source>
        <dbReference type="ARBA" id="ARBA00023054"/>
    </source>
</evidence>
<evidence type="ECO:0000256" key="13">
    <source>
        <dbReference type="ARBA" id="ARBA00026227"/>
    </source>
</evidence>
<keyword evidence="4" id="KW-0813">Transport</keyword>
<sequence>MDKFTLDMDELLSDMQSLQVSALSRAALISPLVQGRTLGPDCAPFAYSTTDADSENDPNLSNVSSSEPDSEPPPERYVPNLKVTIGRSQEGTRKVDIGELGALVSFRMFEQERERERRKEVARVLEERQVRVREADRLREEQHRERLQRVAEEKERRAREVEVKLLEAIREQERAAKEFEERNNAEIEAENRRLAEVSEQLRRKDEEMKRKQAMFEAIRTHQGNFRKMTDVFTKTLQAKAEYLANFGAQKKSVQTVVKAFEQLLHGVNASREVTQQDVDRAVEYCKQMEQINAEVGEILNRIQQEVADRQKKEQEQAEAQKQQQQKQEAPPEVAPPIPQDTPDTTAPKPAPPPNPLAAFVSQESLAFYTEIKSFYEQHQTAVKTLLDDASMKTYRFSCQKAINTPVNAISAVSREHFLDKFTKLDALLSGQQVRVGDQSVSINAHPLGRTYCTMLLAKKFVSQADTAISSNQLAAFPIASIIVALWQKYPDFGRFFLAYLHKECPYLVPYYLPQLAGQSQEDYLKAIGYRFSSEGILEKQDQYLKRMTGLARLYGAVIVTNLRRGETTPHPHGLECGWKWLCNILNLAPLPDICATLITEFLQTAGGLLWTHYGRQFVKVLRVMHEQYLPELNKVDEGGPKSRLEGLVAKITAEGRIERPEGMMAAEFW</sequence>